<dbReference type="OrthoDB" id="9793825at2"/>
<dbReference type="CDD" id="cd05374">
    <property type="entry name" value="17beta-HSD-like_SDR_c"/>
    <property type="match status" value="1"/>
</dbReference>
<protein>
    <submittedName>
        <fullName evidence="3">SDR family oxidoreductase</fullName>
    </submittedName>
</protein>
<comment type="similarity">
    <text evidence="1">Belongs to the short-chain dehydrogenases/reductases (SDR) family.</text>
</comment>
<dbReference type="InterPro" id="IPR036291">
    <property type="entry name" value="NAD(P)-bd_dom_sf"/>
</dbReference>
<evidence type="ECO:0000256" key="1">
    <source>
        <dbReference type="RuleBase" id="RU000363"/>
    </source>
</evidence>
<evidence type="ECO:0000313" key="3">
    <source>
        <dbReference type="EMBL" id="KAA0592880.1"/>
    </source>
</evidence>
<organism evidence="3 4">
    <name type="scientific">Azospirillum lipoferum</name>
    <dbReference type="NCBI Taxonomy" id="193"/>
    <lineage>
        <taxon>Bacteria</taxon>
        <taxon>Pseudomonadati</taxon>
        <taxon>Pseudomonadota</taxon>
        <taxon>Alphaproteobacteria</taxon>
        <taxon>Rhodospirillales</taxon>
        <taxon>Azospirillaceae</taxon>
        <taxon>Azospirillum</taxon>
    </lineage>
</organism>
<reference evidence="3 4" key="1">
    <citation type="submission" date="2019-08" db="EMBL/GenBank/DDBJ databases">
        <authorList>
            <person name="Grouzdev D."/>
            <person name="Tikhonova E."/>
            <person name="Kravchenko I."/>
        </authorList>
    </citation>
    <scope>NUCLEOTIDE SEQUENCE [LARGE SCALE GENOMIC DNA]</scope>
    <source>
        <strain evidence="3 4">59b</strain>
    </source>
</reference>
<dbReference type="EMBL" id="VTTN01000013">
    <property type="protein sequence ID" value="KAA0592880.1"/>
    <property type="molecule type" value="Genomic_DNA"/>
</dbReference>
<dbReference type="SUPFAM" id="SSF51735">
    <property type="entry name" value="NAD(P)-binding Rossmann-fold domains"/>
    <property type="match status" value="1"/>
</dbReference>
<dbReference type="Proteomes" id="UP000324927">
    <property type="component" value="Unassembled WGS sequence"/>
</dbReference>
<dbReference type="RefSeq" id="WP_149233876.1">
    <property type="nucleotide sequence ID" value="NZ_JALJXJ010000015.1"/>
</dbReference>
<dbReference type="PANTHER" id="PTHR43976">
    <property type="entry name" value="SHORT CHAIN DEHYDROGENASE"/>
    <property type="match status" value="1"/>
</dbReference>
<dbReference type="PRINTS" id="PR00081">
    <property type="entry name" value="GDHRDH"/>
</dbReference>
<dbReference type="SMART" id="SM00822">
    <property type="entry name" value="PKS_KR"/>
    <property type="match status" value="1"/>
</dbReference>
<feature type="domain" description="Ketoreductase" evidence="2">
    <location>
        <begin position="3"/>
        <end position="190"/>
    </location>
</feature>
<comment type="caution">
    <text evidence="3">The sequence shown here is derived from an EMBL/GenBank/DDBJ whole genome shotgun (WGS) entry which is preliminary data.</text>
</comment>
<dbReference type="AlphaFoldDB" id="A0A5A9GER1"/>
<dbReference type="InterPro" id="IPR051911">
    <property type="entry name" value="SDR_oxidoreductase"/>
</dbReference>
<name>A0A5A9GER1_AZOLI</name>
<evidence type="ECO:0000313" key="4">
    <source>
        <dbReference type="Proteomes" id="UP000324927"/>
    </source>
</evidence>
<dbReference type="PANTHER" id="PTHR43976:SF9">
    <property type="entry name" value="OXIDOREDUCTASE"/>
    <property type="match status" value="1"/>
</dbReference>
<dbReference type="Gene3D" id="3.40.50.720">
    <property type="entry name" value="NAD(P)-binding Rossmann-like Domain"/>
    <property type="match status" value="1"/>
</dbReference>
<dbReference type="InterPro" id="IPR057326">
    <property type="entry name" value="KR_dom"/>
</dbReference>
<sequence length="301" mass="31539">MRQVILITGASSGFGRLMANALAASGHIVYASMRGLSGKNADQVAEIAAYARDRKVDLRTVELDVQSDASAQSAVAAIVAEHGRLDVLIHNAGHMVWGPSEAFTPEQLAGLYDVNVLGTQRVNRAALPHMRKARRGLVVWIGSSSAAGGVPPMLGPYFAAKAGMDALAVCYARELAPFGIETSIVVPGAFTKGTNHFAHAGAPADKVRAADYEAGLPAGFAEAMLKALAATVPETADPERVADTVVGVVNAPFGKRPFRVVVDPADDGSAVAYAVIDRVRAEFLHRVGFADLMHPKDFGVS</sequence>
<dbReference type="InterPro" id="IPR002347">
    <property type="entry name" value="SDR_fam"/>
</dbReference>
<accession>A0A5A9GER1</accession>
<evidence type="ECO:0000259" key="2">
    <source>
        <dbReference type="SMART" id="SM00822"/>
    </source>
</evidence>
<dbReference type="PRINTS" id="PR00080">
    <property type="entry name" value="SDRFAMILY"/>
</dbReference>
<dbReference type="Pfam" id="PF00106">
    <property type="entry name" value="adh_short"/>
    <property type="match status" value="1"/>
</dbReference>
<proteinExistence type="inferred from homology"/>
<gene>
    <name evidence="3" type="ORF">FZ942_25435</name>
</gene>
<keyword evidence="4" id="KW-1185">Reference proteome</keyword>